<name>A0AAV3XNY2_9CYAN</name>
<dbReference type="EMBL" id="BLAY01000310">
    <property type="protein sequence ID" value="GET44239.1"/>
    <property type="molecule type" value="Genomic_DNA"/>
</dbReference>
<proteinExistence type="predicted"/>
<dbReference type="AlphaFoldDB" id="A0AAV3XNY2"/>
<comment type="caution">
    <text evidence="1">The sequence shown here is derived from an EMBL/GenBank/DDBJ whole genome shotgun (WGS) entry which is preliminary data.</text>
</comment>
<accession>A0AAV3XNY2</accession>
<organism evidence="1 2">
    <name type="scientific">Microseira wollei NIES-4236</name>
    <dbReference type="NCBI Taxonomy" id="2530354"/>
    <lineage>
        <taxon>Bacteria</taxon>
        <taxon>Bacillati</taxon>
        <taxon>Cyanobacteriota</taxon>
        <taxon>Cyanophyceae</taxon>
        <taxon>Oscillatoriophycideae</taxon>
        <taxon>Aerosakkonematales</taxon>
        <taxon>Aerosakkonemataceae</taxon>
        <taxon>Microseira</taxon>
    </lineage>
</organism>
<reference evidence="1" key="1">
    <citation type="submission" date="2019-10" db="EMBL/GenBank/DDBJ databases">
        <title>Draft genome sequece of Microseira wollei NIES-4236.</title>
        <authorList>
            <person name="Yamaguchi H."/>
            <person name="Suzuki S."/>
            <person name="Kawachi M."/>
        </authorList>
    </citation>
    <scope>NUCLEOTIDE SEQUENCE</scope>
    <source>
        <strain evidence="1">NIES-4236</strain>
    </source>
</reference>
<keyword evidence="2" id="KW-1185">Reference proteome</keyword>
<dbReference type="Proteomes" id="UP001050975">
    <property type="component" value="Unassembled WGS sequence"/>
</dbReference>
<protein>
    <submittedName>
        <fullName evidence="1">Uncharacterized protein</fullName>
    </submittedName>
</protein>
<sequence>MPTPQNWKNYCGVGVRCRQDAYPTKLEKLFWGGGPVQAGCLPHKTGKIIVGWGSGAGRMPTPQNWKNYCGVGVWCRQDAYPTKLEKLLWGGGLVQAGCLPHKTGKIIVGWGSGAGRMPTPQNWKNCSGVGVWCRQDAYPTKLEKLLWGGGPACPSIV</sequence>
<evidence type="ECO:0000313" key="1">
    <source>
        <dbReference type="EMBL" id="GET44239.1"/>
    </source>
</evidence>
<evidence type="ECO:0000313" key="2">
    <source>
        <dbReference type="Proteomes" id="UP001050975"/>
    </source>
</evidence>
<gene>
    <name evidence="1" type="ORF">MiSe_90650</name>
</gene>